<dbReference type="Proteomes" id="UP000054383">
    <property type="component" value="Unassembled WGS sequence"/>
</dbReference>
<dbReference type="EMBL" id="CVMT01000003">
    <property type="protein sequence ID" value="CRG87594.1"/>
    <property type="molecule type" value="Genomic_DNA"/>
</dbReference>
<accession>A0A0U1LW02</accession>
<sequence>MVVFVDYDEEDSYNDVHHHRPQDFGPAFHSDIQSNRKAVASTATTKYADTSNLSSSINIAAGRDSASRSIESTGQAETLNLDAFGRSLSCYPELARYLDLNSLDALSRTCRQYRANLMPFRDQLIKRTLRCENEYIQTLNELLAKGAAIPESIKHVVWMMNQSNADAGRLTSGKIGKCARDMVGDCRRCGRVVCRNCTIKPPSAVMLKNRLRRLCATCQTAPLVDHLSPEKWTSNSESGQHTATPPAFTYSAFARSPCECENAVWLCQKCGHSLRNRDTTYRRIWTWRTHYSTYLGGGLGTGIGEGCQGVKCGKGMDCLAAQVIEVEVDSEADDSMMATPDPHNHGHDAHTHSDQELTPWGLPQGRPDNVQHDDTPGYFQQEIVGIGGVVKRKSKKRVAVGACVDEHEDERETGKYLLYEENGRDRACCGWCWRIVPSRKDLEAP</sequence>
<evidence type="ECO:0000313" key="2">
    <source>
        <dbReference type="EMBL" id="CRG87594.1"/>
    </source>
</evidence>
<gene>
    <name evidence="2" type="ORF">PISL3812_04613</name>
</gene>
<protein>
    <submittedName>
        <fullName evidence="2">Uncharacterized protein</fullName>
    </submittedName>
</protein>
<feature type="compositionally biased region" description="Basic and acidic residues" evidence="1">
    <location>
        <begin position="342"/>
        <end position="355"/>
    </location>
</feature>
<dbReference type="OrthoDB" id="5288318at2759"/>
<dbReference type="SUPFAM" id="SSF57903">
    <property type="entry name" value="FYVE/PHD zinc finger"/>
    <property type="match status" value="1"/>
</dbReference>
<keyword evidence="3" id="KW-1185">Reference proteome</keyword>
<dbReference type="AlphaFoldDB" id="A0A0U1LW02"/>
<evidence type="ECO:0000256" key="1">
    <source>
        <dbReference type="SAM" id="MobiDB-lite"/>
    </source>
</evidence>
<dbReference type="OMA" id="VVCRNCT"/>
<dbReference type="CDD" id="cd00065">
    <property type="entry name" value="FYVE_like_SF"/>
    <property type="match status" value="1"/>
</dbReference>
<dbReference type="InterPro" id="IPR011011">
    <property type="entry name" value="Znf_FYVE_PHD"/>
</dbReference>
<reference evidence="2 3" key="1">
    <citation type="submission" date="2015-04" db="EMBL/GenBank/DDBJ databases">
        <authorList>
            <person name="Syromyatnikov M.Y."/>
            <person name="Popov V.N."/>
        </authorList>
    </citation>
    <scope>NUCLEOTIDE SEQUENCE [LARGE SCALE GENOMIC DNA]</scope>
    <source>
        <strain evidence="2">WF-38-12</strain>
    </source>
</reference>
<proteinExistence type="predicted"/>
<organism evidence="2 3">
    <name type="scientific">Talaromyces islandicus</name>
    <name type="common">Penicillium islandicum</name>
    <dbReference type="NCBI Taxonomy" id="28573"/>
    <lineage>
        <taxon>Eukaryota</taxon>
        <taxon>Fungi</taxon>
        <taxon>Dikarya</taxon>
        <taxon>Ascomycota</taxon>
        <taxon>Pezizomycotina</taxon>
        <taxon>Eurotiomycetes</taxon>
        <taxon>Eurotiomycetidae</taxon>
        <taxon>Eurotiales</taxon>
        <taxon>Trichocomaceae</taxon>
        <taxon>Talaromyces</taxon>
        <taxon>Talaromyces sect. Islandici</taxon>
    </lineage>
</organism>
<feature type="region of interest" description="Disordered" evidence="1">
    <location>
        <begin position="334"/>
        <end position="364"/>
    </location>
</feature>
<evidence type="ECO:0000313" key="3">
    <source>
        <dbReference type="Proteomes" id="UP000054383"/>
    </source>
</evidence>
<dbReference type="STRING" id="28573.A0A0U1LW02"/>
<name>A0A0U1LW02_TALIS</name>